<comment type="caution">
    <text evidence="2">The sequence shown here is derived from an EMBL/GenBank/DDBJ whole genome shotgun (WGS) entry which is preliminary data.</text>
</comment>
<dbReference type="EMBL" id="CAMKVN010000611">
    <property type="protein sequence ID" value="CAI2169672.1"/>
    <property type="molecule type" value="Genomic_DNA"/>
</dbReference>
<proteinExistence type="predicted"/>
<dbReference type="Proteomes" id="UP001153678">
    <property type="component" value="Unassembled WGS sequence"/>
</dbReference>
<gene>
    <name evidence="2" type="ORF">FWILDA_LOCUS4196</name>
</gene>
<evidence type="ECO:0000313" key="3">
    <source>
        <dbReference type="Proteomes" id="UP001153678"/>
    </source>
</evidence>
<reference evidence="2" key="1">
    <citation type="submission" date="2022-08" db="EMBL/GenBank/DDBJ databases">
        <authorList>
            <person name="Kallberg Y."/>
            <person name="Tangrot J."/>
            <person name="Rosling A."/>
        </authorList>
    </citation>
    <scope>NUCLEOTIDE SEQUENCE</scope>
    <source>
        <strain evidence="2">Wild A</strain>
    </source>
</reference>
<feature type="compositionally biased region" description="Acidic residues" evidence="1">
    <location>
        <begin position="20"/>
        <end position="29"/>
    </location>
</feature>
<dbReference type="AlphaFoldDB" id="A0A9W4SIF0"/>
<accession>A0A9W4SIF0</accession>
<protein>
    <submittedName>
        <fullName evidence="2">8426_t:CDS:1</fullName>
    </submittedName>
</protein>
<sequence length="54" mass="6654">MRRYKAFSEREERDIKSCEREEENMDEEQGFNSFKKYNSAFVERGEAHDRFNNI</sequence>
<feature type="compositionally biased region" description="Basic and acidic residues" evidence="1">
    <location>
        <begin position="1"/>
        <end position="19"/>
    </location>
</feature>
<evidence type="ECO:0000256" key="1">
    <source>
        <dbReference type="SAM" id="MobiDB-lite"/>
    </source>
</evidence>
<feature type="region of interest" description="Disordered" evidence="1">
    <location>
        <begin position="1"/>
        <end position="30"/>
    </location>
</feature>
<organism evidence="2 3">
    <name type="scientific">Funneliformis geosporum</name>
    <dbReference type="NCBI Taxonomy" id="1117311"/>
    <lineage>
        <taxon>Eukaryota</taxon>
        <taxon>Fungi</taxon>
        <taxon>Fungi incertae sedis</taxon>
        <taxon>Mucoromycota</taxon>
        <taxon>Glomeromycotina</taxon>
        <taxon>Glomeromycetes</taxon>
        <taxon>Glomerales</taxon>
        <taxon>Glomeraceae</taxon>
        <taxon>Funneliformis</taxon>
    </lineage>
</organism>
<evidence type="ECO:0000313" key="2">
    <source>
        <dbReference type="EMBL" id="CAI2169672.1"/>
    </source>
</evidence>
<keyword evidence="3" id="KW-1185">Reference proteome</keyword>
<name>A0A9W4SIF0_9GLOM</name>